<keyword evidence="2" id="KW-1133">Transmembrane helix</keyword>
<dbReference type="STRING" id="486698.AWC22_22905"/>
<name>A0A1X2CIY6_9MYCO</name>
<dbReference type="RefSeq" id="WP_085251290.1">
    <property type="nucleotide sequence ID" value="NZ_CAJMWJ010000001.1"/>
</dbReference>
<protein>
    <submittedName>
        <fullName evidence="3">Uncharacterized protein</fullName>
    </submittedName>
</protein>
<dbReference type="AlphaFoldDB" id="A0A1X2CIY6"/>
<accession>A0A1X2CIY6</accession>
<evidence type="ECO:0000256" key="1">
    <source>
        <dbReference type="SAM" id="MobiDB-lite"/>
    </source>
</evidence>
<gene>
    <name evidence="3" type="ORF">AWC22_22905</name>
</gene>
<evidence type="ECO:0000256" key="2">
    <source>
        <dbReference type="SAM" id="Phobius"/>
    </source>
</evidence>
<dbReference type="Proteomes" id="UP000193087">
    <property type="component" value="Unassembled WGS sequence"/>
</dbReference>
<evidence type="ECO:0000313" key="3">
    <source>
        <dbReference type="EMBL" id="ORW75279.1"/>
    </source>
</evidence>
<keyword evidence="4" id="KW-1185">Reference proteome</keyword>
<dbReference type="EMBL" id="LQPQ01000114">
    <property type="protein sequence ID" value="ORW75279.1"/>
    <property type="molecule type" value="Genomic_DNA"/>
</dbReference>
<proteinExistence type="predicted"/>
<keyword evidence="2" id="KW-0812">Transmembrane</keyword>
<feature type="region of interest" description="Disordered" evidence="1">
    <location>
        <begin position="70"/>
        <end position="94"/>
    </location>
</feature>
<evidence type="ECO:0000313" key="4">
    <source>
        <dbReference type="Proteomes" id="UP000193087"/>
    </source>
</evidence>
<feature type="transmembrane region" description="Helical" evidence="2">
    <location>
        <begin position="49"/>
        <end position="67"/>
    </location>
</feature>
<comment type="caution">
    <text evidence="3">The sequence shown here is derived from an EMBL/GenBank/DDBJ whole genome shotgun (WGS) entry which is preliminary data.</text>
</comment>
<reference evidence="3 4" key="1">
    <citation type="submission" date="2016-01" db="EMBL/GenBank/DDBJ databases">
        <title>The new phylogeny of the genus Mycobacterium.</title>
        <authorList>
            <person name="Tarcisio F."/>
            <person name="Conor M."/>
            <person name="Antonella G."/>
            <person name="Elisabetta G."/>
            <person name="Giulia F.S."/>
            <person name="Sara T."/>
            <person name="Anna F."/>
            <person name="Clotilde B."/>
            <person name="Roberto B."/>
            <person name="Veronica D.S."/>
            <person name="Fabio R."/>
            <person name="Monica P."/>
            <person name="Olivier J."/>
            <person name="Enrico T."/>
            <person name="Nicola S."/>
        </authorList>
    </citation>
    <scope>NUCLEOTIDE SEQUENCE [LARGE SCALE GENOMIC DNA]</scope>
    <source>
        <strain evidence="3 4">DSM 45176</strain>
    </source>
</reference>
<keyword evidence="2" id="KW-0472">Membrane</keyword>
<dbReference type="GeneID" id="93492967"/>
<sequence>MSTGPGPNRTRTALAAAGLALLPVLCCALPLLIAAGALGALAAALANPWMIGAGAVLVLLVAVAWTARRPGGFTRDDSGRPPIPSARHHSDRTR</sequence>
<organism evidence="3 4">
    <name type="scientific">Mycobacterium riyadhense</name>
    <dbReference type="NCBI Taxonomy" id="486698"/>
    <lineage>
        <taxon>Bacteria</taxon>
        <taxon>Bacillati</taxon>
        <taxon>Actinomycetota</taxon>
        <taxon>Actinomycetes</taxon>
        <taxon>Mycobacteriales</taxon>
        <taxon>Mycobacteriaceae</taxon>
        <taxon>Mycobacterium</taxon>
    </lineage>
</organism>